<evidence type="ECO:0000256" key="6">
    <source>
        <dbReference type="ARBA" id="ARBA00023136"/>
    </source>
</evidence>
<proteinExistence type="inferred from homology"/>
<gene>
    <name evidence="9" type="ORF">BC739_007598</name>
</gene>
<evidence type="ECO:0000256" key="2">
    <source>
        <dbReference type="ARBA" id="ARBA00022475"/>
    </source>
</evidence>
<evidence type="ECO:0000256" key="3">
    <source>
        <dbReference type="ARBA" id="ARBA00022679"/>
    </source>
</evidence>
<feature type="transmembrane region" description="Helical" evidence="8">
    <location>
        <begin position="323"/>
        <end position="339"/>
    </location>
</feature>
<evidence type="ECO:0000256" key="8">
    <source>
        <dbReference type="SAM" id="Phobius"/>
    </source>
</evidence>
<evidence type="ECO:0000256" key="5">
    <source>
        <dbReference type="ARBA" id="ARBA00022989"/>
    </source>
</evidence>
<protein>
    <submittedName>
        <fullName evidence="9">Alpha-1,2-mannosyltransferase</fullName>
        <ecNumber evidence="9">2.4.1.-</ecNumber>
    </submittedName>
</protein>
<dbReference type="Proteomes" id="UP000517916">
    <property type="component" value="Unassembled WGS sequence"/>
</dbReference>
<dbReference type="Pfam" id="PF09594">
    <property type="entry name" value="GT87"/>
    <property type="match status" value="1"/>
</dbReference>
<comment type="subcellular location">
    <subcellularLocation>
        <location evidence="1">Cell membrane</location>
        <topology evidence="1">Multi-pass membrane protein</topology>
    </subcellularLocation>
</comment>
<keyword evidence="4 8" id="KW-0812">Transmembrane</keyword>
<feature type="transmembrane region" description="Helical" evidence="8">
    <location>
        <begin position="346"/>
        <end position="365"/>
    </location>
</feature>
<dbReference type="RefSeq" id="WP_182839813.1">
    <property type="nucleotide sequence ID" value="NZ_BAAABQ010000025.1"/>
</dbReference>
<feature type="transmembrane region" description="Helical" evidence="8">
    <location>
        <begin position="385"/>
        <end position="401"/>
    </location>
</feature>
<keyword evidence="6 8" id="KW-0472">Membrane</keyword>
<dbReference type="EMBL" id="JACJID010000006">
    <property type="protein sequence ID" value="MBA8930365.1"/>
    <property type="molecule type" value="Genomic_DNA"/>
</dbReference>
<evidence type="ECO:0000313" key="9">
    <source>
        <dbReference type="EMBL" id="MBA8930365.1"/>
    </source>
</evidence>
<keyword evidence="5 8" id="KW-1133">Transmembrane helix</keyword>
<accession>A0ABR6BTZ6</accession>
<feature type="transmembrane region" description="Helical" evidence="8">
    <location>
        <begin position="84"/>
        <end position="100"/>
    </location>
</feature>
<feature type="transmembrane region" description="Helical" evidence="8">
    <location>
        <begin position="132"/>
        <end position="149"/>
    </location>
</feature>
<organism evidence="9 10">
    <name type="scientific">Kutzneria viridogrisea</name>
    <dbReference type="NCBI Taxonomy" id="47990"/>
    <lineage>
        <taxon>Bacteria</taxon>
        <taxon>Bacillati</taxon>
        <taxon>Actinomycetota</taxon>
        <taxon>Actinomycetes</taxon>
        <taxon>Pseudonocardiales</taxon>
        <taxon>Pseudonocardiaceae</taxon>
        <taxon>Kutzneria</taxon>
    </lineage>
</organism>
<evidence type="ECO:0000313" key="10">
    <source>
        <dbReference type="Proteomes" id="UP000517916"/>
    </source>
</evidence>
<evidence type="ECO:0000256" key="7">
    <source>
        <dbReference type="ARBA" id="ARBA00024033"/>
    </source>
</evidence>
<name>A0ABR6BTZ6_9PSEU</name>
<feature type="transmembrane region" description="Helical" evidence="8">
    <location>
        <begin position="21"/>
        <end position="44"/>
    </location>
</feature>
<feature type="transmembrane region" description="Helical" evidence="8">
    <location>
        <begin position="274"/>
        <end position="292"/>
    </location>
</feature>
<feature type="transmembrane region" description="Helical" evidence="8">
    <location>
        <begin position="212"/>
        <end position="230"/>
    </location>
</feature>
<dbReference type="EC" id="2.4.1.-" evidence="9"/>
<evidence type="ECO:0000256" key="1">
    <source>
        <dbReference type="ARBA" id="ARBA00004651"/>
    </source>
</evidence>
<dbReference type="GO" id="GO:0016757">
    <property type="term" value="F:glycosyltransferase activity"/>
    <property type="evidence" value="ECO:0007669"/>
    <property type="project" value="UniProtKB-KW"/>
</dbReference>
<keyword evidence="2" id="KW-1003">Cell membrane</keyword>
<feature type="transmembrane region" description="Helical" evidence="8">
    <location>
        <begin position="299"/>
        <end position="317"/>
    </location>
</feature>
<reference evidence="9 10" key="1">
    <citation type="submission" date="2020-08" db="EMBL/GenBank/DDBJ databases">
        <title>Genomic Encyclopedia of Archaeal and Bacterial Type Strains, Phase II (KMG-II): from individual species to whole genera.</title>
        <authorList>
            <person name="Goeker M."/>
        </authorList>
    </citation>
    <scope>NUCLEOTIDE SEQUENCE [LARGE SCALE GENOMIC DNA]</scope>
    <source>
        <strain evidence="9 10">DSM 43850</strain>
    </source>
</reference>
<keyword evidence="10" id="KW-1185">Reference proteome</keyword>
<feature type="transmembrane region" description="Helical" evidence="8">
    <location>
        <begin position="186"/>
        <end position="205"/>
    </location>
</feature>
<keyword evidence="3 9" id="KW-0808">Transferase</keyword>
<keyword evidence="9" id="KW-0328">Glycosyltransferase</keyword>
<sequence>MARALGAATDSSAGRPRWTGLARLGGGLAWSLTLIGILILMVGLNANGMIDLQVYRTGGLAWVEGLPLYAKDFPGDLPGPRLPFTYPPIAAVLFGSLALMPLWLAKALVTTGSFLALTGTLLAATARLARPAEPVLVLGALAAVVAMLLEPVRSTLDFGQINMLLMVLVAADCLAVRNRWLRGTLVGLAAAIKLTPAVFILYFLVRRDWRAAVNTLASFVLFGLLGLVLAPKDTMNYWFDALLDPGRVGGLAYASNQSLRGVLHRINPPAMVESGLWALLSVAVVGIAVLAAHRAVKAGNNAAALVAIAVAGLLVSPVSWSHHWVWAAPALLVLAWALWRARAWKFAPLWGLALLVYTLGPFAWLPQEKDREMQWNLWQHLLGDSYVLLGLGLLIALAFFWRHDTKPEPAPAPSGESVAVAPTGSL</sequence>
<dbReference type="InterPro" id="IPR018584">
    <property type="entry name" value="GT87"/>
</dbReference>
<comment type="caution">
    <text evidence="9">The sequence shown here is derived from an EMBL/GenBank/DDBJ whole genome shotgun (WGS) entry which is preliminary data.</text>
</comment>
<evidence type="ECO:0000256" key="4">
    <source>
        <dbReference type="ARBA" id="ARBA00022692"/>
    </source>
</evidence>
<comment type="similarity">
    <text evidence="7">Belongs to the glycosyltransferase 87 family.</text>
</comment>